<gene>
    <name evidence="6" type="ORF">PATL70BA_2399</name>
</gene>
<dbReference type="OrthoDB" id="9769193at2"/>
<protein>
    <recommendedName>
        <fullName evidence="5">Periplasmic binding protein domain-containing protein</fullName>
    </recommendedName>
</protein>
<evidence type="ECO:0000256" key="4">
    <source>
        <dbReference type="SAM" id="SignalP"/>
    </source>
</evidence>
<evidence type="ECO:0000256" key="1">
    <source>
        <dbReference type="ARBA" id="ARBA00004196"/>
    </source>
</evidence>
<dbReference type="AlphaFoldDB" id="A0A3P7NYI9"/>
<dbReference type="InterPro" id="IPR025997">
    <property type="entry name" value="SBP_2_dom"/>
</dbReference>
<dbReference type="SUPFAM" id="SSF53822">
    <property type="entry name" value="Periplasmic binding protein-like I"/>
    <property type="match status" value="1"/>
</dbReference>
<keyword evidence="7" id="KW-1185">Reference proteome</keyword>
<dbReference type="PROSITE" id="PS51257">
    <property type="entry name" value="PROKAR_LIPOPROTEIN"/>
    <property type="match status" value="1"/>
</dbReference>
<evidence type="ECO:0000256" key="3">
    <source>
        <dbReference type="ARBA" id="ARBA00022729"/>
    </source>
</evidence>
<dbReference type="CDD" id="cd01536">
    <property type="entry name" value="PBP1_ABC_sugar_binding-like"/>
    <property type="match status" value="1"/>
</dbReference>
<reference evidence="6 7" key="1">
    <citation type="submission" date="2018-09" db="EMBL/GenBank/DDBJ databases">
        <authorList>
            <person name="Postec A."/>
        </authorList>
    </citation>
    <scope>NUCLEOTIDE SEQUENCE [LARGE SCALE GENOMIC DNA]</scope>
    <source>
        <strain evidence="6">70B-A</strain>
    </source>
</reference>
<dbReference type="EMBL" id="LR130778">
    <property type="protein sequence ID" value="VDN48294.1"/>
    <property type="molecule type" value="Genomic_DNA"/>
</dbReference>
<dbReference type="GO" id="GO:0030313">
    <property type="term" value="C:cell envelope"/>
    <property type="evidence" value="ECO:0007669"/>
    <property type="project" value="UniProtKB-SubCell"/>
</dbReference>
<dbReference type="Proteomes" id="UP000279029">
    <property type="component" value="Chromosome"/>
</dbReference>
<dbReference type="RefSeq" id="WP_125137443.1">
    <property type="nucleotide sequence ID" value="NZ_LR130778.1"/>
</dbReference>
<feature type="signal peptide" evidence="4">
    <location>
        <begin position="1"/>
        <end position="22"/>
    </location>
</feature>
<organism evidence="6 7">
    <name type="scientific">Petrocella atlantisensis</name>
    <dbReference type="NCBI Taxonomy" id="2173034"/>
    <lineage>
        <taxon>Bacteria</taxon>
        <taxon>Bacillati</taxon>
        <taxon>Bacillota</taxon>
        <taxon>Clostridia</taxon>
        <taxon>Lachnospirales</taxon>
        <taxon>Vallitaleaceae</taxon>
        <taxon>Petrocella</taxon>
    </lineage>
</organism>
<sequence length="344" mass="36504">MKLVSKRIIGVLLVFVMVIALAGCGDKTEEAAEVTEVGTVEETETNAEATVAETGDEATIAFICADMGNPSQAYAASLFETYAKDYNLKAVVFNAAGDAQLEASSVQQAIAQGVSAIYVNPNDINAILPALQEAKDAGIIVGMFSSDVPVGSEDLRDFFVGVDDNQAGVEAANAFIANFPDGAKIVEVGGQAGHDAQIKRHGAFEPVISNSNIEVLDSQACDQWSTDQALAIMDDFIVKYGDDIEGVFCHWDGGLTGVIQALDAAGMDTKGMFLVGIDGSQSGVQQVMDGTQDLTIGQDFMEMSKKSLELTRAVLDGETVTTQNFIPLMLVTPETIDDFTFPEW</sequence>
<dbReference type="Pfam" id="PF13407">
    <property type="entry name" value="Peripla_BP_4"/>
    <property type="match status" value="1"/>
</dbReference>
<dbReference type="Gene3D" id="3.40.50.2300">
    <property type="match status" value="2"/>
</dbReference>
<proteinExistence type="inferred from homology"/>
<dbReference type="PANTHER" id="PTHR46847">
    <property type="entry name" value="D-ALLOSE-BINDING PERIPLASMIC PROTEIN-RELATED"/>
    <property type="match status" value="1"/>
</dbReference>
<dbReference type="PANTHER" id="PTHR46847:SF1">
    <property type="entry name" value="D-ALLOSE-BINDING PERIPLASMIC PROTEIN-RELATED"/>
    <property type="match status" value="1"/>
</dbReference>
<keyword evidence="3 4" id="KW-0732">Signal</keyword>
<comment type="similarity">
    <text evidence="2">Belongs to the bacterial solute-binding protein 2 family.</text>
</comment>
<dbReference type="GO" id="GO:0030246">
    <property type="term" value="F:carbohydrate binding"/>
    <property type="evidence" value="ECO:0007669"/>
    <property type="project" value="UniProtKB-ARBA"/>
</dbReference>
<dbReference type="KEGG" id="cbar:PATL70BA_2399"/>
<dbReference type="InterPro" id="IPR028082">
    <property type="entry name" value="Peripla_BP_I"/>
</dbReference>
<evidence type="ECO:0000256" key="2">
    <source>
        <dbReference type="ARBA" id="ARBA00007639"/>
    </source>
</evidence>
<comment type="subcellular location">
    <subcellularLocation>
        <location evidence="1">Cell envelope</location>
    </subcellularLocation>
</comment>
<feature type="domain" description="Periplasmic binding protein" evidence="5">
    <location>
        <begin position="60"/>
        <end position="318"/>
    </location>
</feature>
<evidence type="ECO:0000313" key="7">
    <source>
        <dbReference type="Proteomes" id="UP000279029"/>
    </source>
</evidence>
<accession>A0A3P7NYI9</accession>
<name>A0A3P7NYI9_9FIRM</name>
<evidence type="ECO:0000259" key="5">
    <source>
        <dbReference type="Pfam" id="PF13407"/>
    </source>
</evidence>
<feature type="chain" id="PRO_5039071811" description="Periplasmic binding protein domain-containing protein" evidence="4">
    <location>
        <begin position="23"/>
        <end position="344"/>
    </location>
</feature>
<evidence type="ECO:0000313" key="6">
    <source>
        <dbReference type="EMBL" id="VDN48294.1"/>
    </source>
</evidence>